<evidence type="ECO:0008006" key="3">
    <source>
        <dbReference type="Google" id="ProtNLM"/>
    </source>
</evidence>
<gene>
    <name evidence="1" type="ORF">CALVIDRAFT_537663</name>
</gene>
<dbReference type="EMBL" id="KV417286">
    <property type="protein sequence ID" value="KZO96076.1"/>
    <property type="molecule type" value="Genomic_DNA"/>
</dbReference>
<proteinExistence type="predicted"/>
<evidence type="ECO:0000313" key="1">
    <source>
        <dbReference type="EMBL" id="KZO96076.1"/>
    </source>
</evidence>
<protein>
    <recommendedName>
        <fullName evidence="3">Phytanoyl-CoA dioxygenase</fullName>
    </recommendedName>
</protein>
<reference evidence="1 2" key="1">
    <citation type="journal article" date="2016" name="Mol. Biol. Evol.">
        <title>Comparative Genomics of Early-Diverging Mushroom-Forming Fungi Provides Insights into the Origins of Lignocellulose Decay Capabilities.</title>
        <authorList>
            <person name="Nagy L.G."/>
            <person name="Riley R."/>
            <person name="Tritt A."/>
            <person name="Adam C."/>
            <person name="Daum C."/>
            <person name="Floudas D."/>
            <person name="Sun H."/>
            <person name="Yadav J.S."/>
            <person name="Pangilinan J."/>
            <person name="Larsson K.H."/>
            <person name="Matsuura K."/>
            <person name="Barry K."/>
            <person name="Labutti K."/>
            <person name="Kuo R."/>
            <person name="Ohm R.A."/>
            <person name="Bhattacharya S.S."/>
            <person name="Shirouzu T."/>
            <person name="Yoshinaga Y."/>
            <person name="Martin F.M."/>
            <person name="Grigoriev I.V."/>
            <person name="Hibbett D.S."/>
        </authorList>
    </citation>
    <scope>NUCLEOTIDE SEQUENCE [LARGE SCALE GENOMIC DNA]</scope>
    <source>
        <strain evidence="1 2">TUFC12733</strain>
    </source>
</reference>
<keyword evidence="2" id="KW-1185">Reference proteome</keyword>
<dbReference type="Gene3D" id="2.60.120.620">
    <property type="entry name" value="q2cbj1_9rhob like domain"/>
    <property type="match status" value="1"/>
</dbReference>
<dbReference type="Proteomes" id="UP000076738">
    <property type="component" value="Unassembled WGS sequence"/>
</dbReference>
<accession>A0A167LVR6</accession>
<name>A0A167LVR6_CALVF</name>
<dbReference type="OrthoDB" id="4664297at2759"/>
<dbReference type="SUPFAM" id="SSF51197">
    <property type="entry name" value="Clavaminate synthase-like"/>
    <property type="match status" value="1"/>
</dbReference>
<evidence type="ECO:0000313" key="2">
    <source>
        <dbReference type="Proteomes" id="UP000076738"/>
    </source>
</evidence>
<dbReference type="AlphaFoldDB" id="A0A167LVR6"/>
<sequence length="365" mass="41828">MPIEYEVLTPEMRQHFLEHGWVRIPQGMPEETVNYFLKDVWVRLGMDPNDKNTWISDRPDRNDIIHMPKHRLRDPQECAPKAWKAMCELLGGEERVDTGSKYRGWAGWSDGLIVNIGTEYWEQHDISPKDLDNWHTDGDWFRHFLDSPEQALLVITLFSDVHSRGGATYVCEDGIAEVAKWLHDRPQGTNIWLKDEDDTRALDCIPNCSKFSEMTGKKGDVVLMHPLMPHSSAKNHLRNIRIISNPAVSVTEPFDFNRADPSQYSLVEQKTLRDLGVKSLPDWKITQARERFRSSTSTQAYKDLLVQRELARLQEHAKKTGEKVDSVWLDDETTSKHEGLTVDKLPPATSPIATAPIAPAPVRVY</sequence>
<organism evidence="1 2">
    <name type="scientific">Calocera viscosa (strain TUFC12733)</name>
    <dbReference type="NCBI Taxonomy" id="1330018"/>
    <lineage>
        <taxon>Eukaryota</taxon>
        <taxon>Fungi</taxon>
        <taxon>Dikarya</taxon>
        <taxon>Basidiomycota</taxon>
        <taxon>Agaricomycotina</taxon>
        <taxon>Dacrymycetes</taxon>
        <taxon>Dacrymycetales</taxon>
        <taxon>Dacrymycetaceae</taxon>
        <taxon>Calocera</taxon>
    </lineage>
</organism>